<dbReference type="AlphaFoldDB" id="A0A381RGX2"/>
<dbReference type="InterPro" id="IPR058240">
    <property type="entry name" value="rSAM_sf"/>
</dbReference>
<sequence>MLSSMDYYEMFPWHFVEQLDSMYMCGNLGDPCISNYAIEGFRSFRNANPNMWLGMNTNGGAKPEYFWEDLADIDVVVTFSIDGLEDTNHLYRQKVKWERVMENAKAFIDRGGHAKWDFIVFKHNEHQVDEARQLAMDMGFEKFQVKKTGRFFSTVQHKGKDAHQATNRKGENTQKLEKPSLEFVNVALKKEKDLVAEHGSMDAYYDTTPINCKAINKKEIFVTAEGHVFPCCWTAGQQYKWYWKPREAPIWKLIGDYENISLRKHTIKEIVNGPFFKAIEDSWSCSSVKDGKLKVCANKCGIGFDAYNEQFL</sequence>
<dbReference type="InterPro" id="IPR050377">
    <property type="entry name" value="Radical_SAM_PqqE_MftC-like"/>
</dbReference>
<proteinExistence type="predicted"/>
<dbReference type="EMBL" id="UINC01001914">
    <property type="protein sequence ID" value="SUZ90681.1"/>
    <property type="molecule type" value="Genomic_DNA"/>
</dbReference>
<dbReference type="InterPro" id="IPR023885">
    <property type="entry name" value="4Fe4S-binding_SPASM_dom"/>
</dbReference>
<evidence type="ECO:0000313" key="2">
    <source>
        <dbReference type="EMBL" id="SUZ90681.1"/>
    </source>
</evidence>
<dbReference type="PANTHER" id="PTHR11228">
    <property type="entry name" value="RADICAL SAM DOMAIN PROTEIN"/>
    <property type="match status" value="1"/>
</dbReference>
<feature type="domain" description="4Fe4S-binding SPASM" evidence="1">
    <location>
        <begin position="215"/>
        <end position="300"/>
    </location>
</feature>
<dbReference type="Gene3D" id="3.20.20.70">
    <property type="entry name" value="Aldolase class I"/>
    <property type="match status" value="1"/>
</dbReference>
<dbReference type="CDD" id="cd21109">
    <property type="entry name" value="SPASM"/>
    <property type="match status" value="1"/>
</dbReference>
<evidence type="ECO:0000259" key="1">
    <source>
        <dbReference type="Pfam" id="PF13186"/>
    </source>
</evidence>
<organism evidence="2">
    <name type="scientific">marine metagenome</name>
    <dbReference type="NCBI Taxonomy" id="408172"/>
    <lineage>
        <taxon>unclassified sequences</taxon>
        <taxon>metagenomes</taxon>
        <taxon>ecological metagenomes</taxon>
    </lineage>
</organism>
<dbReference type="SUPFAM" id="SSF102114">
    <property type="entry name" value="Radical SAM enzymes"/>
    <property type="match status" value="1"/>
</dbReference>
<accession>A0A381RGX2</accession>
<gene>
    <name evidence="2" type="ORF">METZ01_LOCUS43535</name>
</gene>
<name>A0A381RGX2_9ZZZZ</name>
<reference evidence="2" key="1">
    <citation type="submission" date="2018-05" db="EMBL/GenBank/DDBJ databases">
        <authorList>
            <person name="Lanie J.A."/>
            <person name="Ng W.-L."/>
            <person name="Kazmierczak K.M."/>
            <person name="Andrzejewski T.M."/>
            <person name="Davidsen T.M."/>
            <person name="Wayne K.J."/>
            <person name="Tettelin H."/>
            <person name="Glass J.I."/>
            <person name="Rusch D."/>
            <person name="Podicherti R."/>
            <person name="Tsui H.-C.T."/>
            <person name="Winkler M.E."/>
        </authorList>
    </citation>
    <scope>NUCLEOTIDE SEQUENCE</scope>
</reference>
<dbReference type="Pfam" id="PF13186">
    <property type="entry name" value="SPASM"/>
    <property type="match status" value="1"/>
</dbReference>
<dbReference type="PANTHER" id="PTHR11228:SF7">
    <property type="entry name" value="PQQA PEPTIDE CYCLASE"/>
    <property type="match status" value="1"/>
</dbReference>
<dbReference type="CDD" id="cd01335">
    <property type="entry name" value="Radical_SAM"/>
    <property type="match status" value="1"/>
</dbReference>
<protein>
    <recommendedName>
        <fullName evidence="1">4Fe4S-binding SPASM domain-containing protein</fullName>
    </recommendedName>
</protein>
<dbReference type="InterPro" id="IPR013785">
    <property type="entry name" value="Aldolase_TIM"/>
</dbReference>